<sequence length="675" mass="75202">MTHLSGPIWHGEDVPKDREQSKHDPSSIGRCTSAQDCARCRTRMIIIGGAKRSDVSGYPAEETAERKSRKSDVNRSGWGAGHFEVCLQNKATSVCGLTSNCQCAACSSCFACSRAQPAARTNWLIITCSLSESMSKHSPSPRRKTDGDDWKPETRESNGRIGIFFLRGKCNYSSEFHRDMTDFFGKKNETKAPAETQSPAEGSKKRARKKTKFFDEIGDEPSPAPKRKSEKKKLAKESSEIAPKENPKVKSKSKRKATEPATVELPMSPEVELVLTVSDESVDAQEVNVSVRKKRKLSAQEKKSPAENGTDYSPTSANNSLLNYFSKMSKSDTPTCKADPKPNLVKVKALVHEPPPTDSNVERKRYKYRYSILINIDTALGRYLKYRYQPFDTVPIQNIDTLSTIPIPSTLASFFTIGNRVPRPIIELSEDQKRARQNFLQSSTPANIKKIVASSGNTQPLGNPAPHPVVSHVCQRDPMHIMWNLAPVDLKLAETKELTPVKVPSWSSVTSIGSTAEPTSRSISRRASFDQKKALKDLKKEVGALPVAAWFKDLKELKKSNEGLIWSEKFKPKSVVHLTLADVQNVDKLLYWLTRLKDNSKKDSWLRTVCIVENTSVDADEIDRLIEWADSRDVRKCLLQLEFSKAGQETIPKEKTRSTAGGHGEGLDITVLPPT</sequence>
<feature type="compositionally biased region" description="Basic and acidic residues" evidence="1">
    <location>
        <begin position="235"/>
        <end position="248"/>
    </location>
</feature>
<feature type="region of interest" description="Disordered" evidence="1">
    <location>
        <begin position="287"/>
        <end position="316"/>
    </location>
</feature>
<protein>
    <submittedName>
        <fullName evidence="2">Uncharacterized protein</fullName>
    </submittedName>
</protein>
<dbReference type="OrthoDB" id="9996895at2759"/>
<organism evidence="2 3">
    <name type="scientific">Nesidiocoris tenuis</name>
    <dbReference type="NCBI Taxonomy" id="355587"/>
    <lineage>
        <taxon>Eukaryota</taxon>
        <taxon>Metazoa</taxon>
        <taxon>Ecdysozoa</taxon>
        <taxon>Arthropoda</taxon>
        <taxon>Hexapoda</taxon>
        <taxon>Insecta</taxon>
        <taxon>Pterygota</taxon>
        <taxon>Neoptera</taxon>
        <taxon>Paraneoptera</taxon>
        <taxon>Hemiptera</taxon>
        <taxon>Heteroptera</taxon>
        <taxon>Panheteroptera</taxon>
        <taxon>Cimicomorpha</taxon>
        <taxon>Miridae</taxon>
        <taxon>Dicyphina</taxon>
        <taxon>Nesidiocoris</taxon>
    </lineage>
</organism>
<keyword evidence="3" id="KW-1185">Reference proteome</keyword>
<evidence type="ECO:0000313" key="3">
    <source>
        <dbReference type="Proteomes" id="UP000479000"/>
    </source>
</evidence>
<dbReference type="AlphaFoldDB" id="A0A6H5GT84"/>
<feature type="region of interest" description="Disordered" evidence="1">
    <location>
        <begin position="133"/>
        <end position="155"/>
    </location>
</feature>
<evidence type="ECO:0000313" key="2">
    <source>
        <dbReference type="EMBL" id="CAB0004769.1"/>
    </source>
</evidence>
<gene>
    <name evidence="2" type="ORF">NTEN_LOCUS10246</name>
</gene>
<feature type="compositionally biased region" description="Basic and acidic residues" evidence="1">
    <location>
        <begin position="63"/>
        <end position="73"/>
    </location>
</feature>
<feature type="region of interest" description="Disordered" evidence="1">
    <location>
        <begin position="650"/>
        <end position="675"/>
    </location>
</feature>
<dbReference type="EMBL" id="CADCXU010015149">
    <property type="protein sequence ID" value="CAB0004769.1"/>
    <property type="molecule type" value="Genomic_DNA"/>
</dbReference>
<accession>A0A6H5GT84</accession>
<feature type="compositionally biased region" description="Basic and acidic residues" evidence="1">
    <location>
        <begin position="143"/>
        <end position="155"/>
    </location>
</feature>
<feature type="compositionally biased region" description="Basic and acidic residues" evidence="1">
    <location>
        <begin position="10"/>
        <end position="25"/>
    </location>
</feature>
<feature type="region of interest" description="Disordered" evidence="1">
    <location>
        <begin position="1"/>
        <end position="29"/>
    </location>
</feature>
<evidence type="ECO:0000256" key="1">
    <source>
        <dbReference type="SAM" id="MobiDB-lite"/>
    </source>
</evidence>
<feature type="region of interest" description="Disordered" evidence="1">
    <location>
        <begin position="54"/>
        <end position="74"/>
    </location>
</feature>
<dbReference type="Proteomes" id="UP000479000">
    <property type="component" value="Unassembled WGS sequence"/>
</dbReference>
<name>A0A6H5GT84_9HEMI</name>
<proteinExistence type="predicted"/>
<feature type="region of interest" description="Disordered" evidence="1">
    <location>
        <begin position="188"/>
        <end position="264"/>
    </location>
</feature>
<feature type="compositionally biased region" description="Basic residues" evidence="1">
    <location>
        <begin position="225"/>
        <end position="234"/>
    </location>
</feature>
<reference evidence="2 3" key="1">
    <citation type="submission" date="2020-02" db="EMBL/GenBank/DDBJ databases">
        <authorList>
            <person name="Ferguson B K."/>
        </authorList>
    </citation>
    <scope>NUCLEOTIDE SEQUENCE [LARGE SCALE GENOMIC DNA]</scope>
</reference>